<dbReference type="EMBL" id="WIXJ01000005">
    <property type="protein sequence ID" value="MQY51802.1"/>
    <property type="molecule type" value="Genomic_DNA"/>
</dbReference>
<dbReference type="InterPro" id="IPR035965">
    <property type="entry name" value="PAS-like_dom_sf"/>
</dbReference>
<feature type="domain" description="PAS" evidence="1">
    <location>
        <begin position="26"/>
        <end position="77"/>
    </location>
</feature>
<sequence length="173" mass="19537">MKNKLIVPTSKERVMREDDFIVSKTDLTGRITYGNRVFIEYSGYTEAQLLGQQHNIIRHPDMPRSVFKLLWDNIAKKQEVFAYVKNMAKDGSFYWVFANITASLDARGNILGYYSVRRKPRESAIAIVTPLYQAMLAAEQRAGAKDAIAAGTQVLVDVLTEKGLSYEELVLAI</sequence>
<dbReference type="Gene3D" id="3.30.450.20">
    <property type="entry name" value="PAS domain"/>
    <property type="match status" value="1"/>
</dbReference>
<protein>
    <submittedName>
        <fullName evidence="2">PAS domain-containing protein</fullName>
    </submittedName>
</protein>
<comment type="caution">
    <text evidence="2">The sequence shown here is derived from an EMBL/GenBank/DDBJ whole genome shotgun (WGS) entry which is preliminary data.</text>
</comment>
<accession>A0A6L5JY88</accession>
<dbReference type="PROSITE" id="PS50112">
    <property type="entry name" value="PAS"/>
    <property type="match status" value="1"/>
</dbReference>
<name>A0A6L5JY88_RHOTE</name>
<proteinExistence type="predicted"/>
<evidence type="ECO:0000313" key="2">
    <source>
        <dbReference type="EMBL" id="MQY51802.1"/>
    </source>
</evidence>
<dbReference type="SUPFAM" id="SSF55785">
    <property type="entry name" value="PYP-like sensor domain (PAS domain)"/>
    <property type="match status" value="1"/>
</dbReference>
<dbReference type="InterPro" id="IPR013655">
    <property type="entry name" value="PAS_fold_3"/>
</dbReference>
<evidence type="ECO:0000313" key="3">
    <source>
        <dbReference type="Proteomes" id="UP000480275"/>
    </source>
</evidence>
<dbReference type="Pfam" id="PF08447">
    <property type="entry name" value="PAS_3"/>
    <property type="match status" value="1"/>
</dbReference>
<evidence type="ECO:0000259" key="1">
    <source>
        <dbReference type="PROSITE" id="PS50112"/>
    </source>
</evidence>
<gene>
    <name evidence="2" type="ORF">GHK24_08445</name>
</gene>
<reference evidence="2 3" key="1">
    <citation type="submission" date="2019-10" db="EMBL/GenBank/DDBJ databases">
        <title>Whole-genome sequence of the purple nonsulfur photosynthetic bacterium Rhodocyclus tenuis.</title>
        <authorList>
            <person name="Kyndt J.A."/>
            <person name="Meyer T.E."/>
        </authorList>
    </citation>
    <scope>NUCLEOTIDE SEQUENCE [LARGE SCALE GENOMIC DNA]</scope>
    <source>
        <strain evidence="2 3">DSM 110</strain>
    </source>
</reference>
<dbReference type="OrthoDB" id="9806477at2"/>
<organism evidence="2 3">
    <name type="scientific">Rhodocyclus tenuis</name>
    <name type="common">Rhodospirillum tenue</name>
    <dbReference type="NCBI Taxonomy" id="1066"/>
    <lineage>
        <taxon>Bacteria</taxon>
        <taxon>Pseudomonadati</taxon>
        <taxon>Pseudomonadota</taxon>
        <taxon>Betaproteobacteria</taxon>
        <taxon>Rhodocyclales</taxon>
        <taxon>Rhodocyclaceae</taxon>
        <taxon>Rhodocyclus</taxon>
    </lineage>
</organism>
<dbReference type="InterPro" id="IPR000014">
    <property type="entry name" value="PAS"/>
</dbReference>
<dbReference type="Proteomes" id="UP000480275">
    <property type="component" value="Unassembled WGS sequence"/>
</dbReference>
<dbReference type="NCBIfam" id="TIGR00229">
    <property type="entry name" value="sensory_box"/>
    <property type="match status" value="1"/>
</dbReference>
<dbReference type="AlphaFoldDB" id="A0A6L5JY88"/>
<dbReference type="CDD" id="cd00130">
    <property type="entry name" value="PAS"/>
    <property type="match status" value="1"/>
</dbReference>